<dbReference type="InterPro" id="IPR013249">
    <property type="entry name" value="RNA_pol_sigma70_r4_t2"/>
</dbReference>
<dbReference type="AlphaFoldDB" id="A0A1I1ETA9"/>
<evidence type="ECO:0000313" key="8">
    <source>
        <dbReference type="Proteomes" id="UP000198598"/>
    </source>
</evidence>
<dbReference type="Pfam" id="PF04542">
    <property type="entry name" value="Sigma70_r2"/>
    <property type="match status" value="1"/>
</dbReference>
<comment type="similarity">
    <text evidence="1">Belongs to the sigma-70 factor family. ECF subfamily.</text>
</comment>
<dbReference type="NCBIfam" id="TIGR02985">
    <property type="entry name" value="Sig70_bacteroi1"/>
    <property type="match status" value="1"/>
</dbReference>
<dbReference type="Pfam" id="PF08281">
    <property type="entry name" value="Sigma70_r4_2"/>
    <property type="match status" value="1"/>
</dbReference>
<dbReference type="InterPro" id="IPR014327">
    <property type="entry name" value="RNA_pol_sigma70_bacteroid"/>
</dbReference>
<dbReference type="EMBL" id="FOLQ01000001">
    <property type="protein sequence ID" value="SFB90379.1"/>
    <property type="molecule type" value="Genomic_DNA"/>
</dbReference>
<feature type="domain" description="RNA polymerase sigma-70 region 2" evidence="5">
    <location>
        <begin position="52"/>
        <end position="118"/>
    </location>
</feature>
<feature type="domain" description="RNA polymerase sigma factor 70 region 4 type 2" evidence="6">
    <location>
        <begin position="149"/>
        <end position="201"/>
    </location>
</feature>
<dbReference type="CDD" id="cd06171">
    <property type="entry name" value="Sigma70_r4"/>
    <property type="match status" value="1"/>
</dbReference>
<dbReference type="SUPFAM" id="SSF88659">
    <property type="entry name" value="Sigma3 and sigma4 domains of RNA polymerase sigma factors"/>
    <property type="match status" value="1"/>
</dbReference>
<evidence type="ECO:0000256" key="2">
    <source>
        <dbReference type="ARBA" id="ARBA00023015"/>
    </source>
</evidence>
<keyword evidence="4" id="KW-0804">Transcription</keyword>
<evidence type="ECO:0000256" key="1">
    <source>
        <dbReference type="ARBA" id="ARBA00010641"/>
    </source>
</evidence>
<reference evidence="7 8" key="1">
    <citation type="submission" date="2016-10" db="EMBL/GenBank/DDBJ databases">
        <authorList>
            <person name="de Groot N.N."/>
        </authorList>
    </citation>
    <scope>NUCLEOTIDE SEQUENCE [LARGE SCALE GENOMIC DNA]</scope>
    <source>
        <strain evidence="7 8">DSM 26130</strain>
    </source>
</reference>
<dbReference type="Gene3D" id="1.10.1740.10">
    <property type="match status" value="1"/>
</dbReference>
<keyword evidence="2" id="KW-0805">Transcription regulation</keyword>
<dbReference type="InterPro" id="IPR013324">
    <property type="entry name" value="RNA_pol_sigma_r3/r4-like"/>
</dbReference>
<protein>
    <submittedName>
        <fullName evidence="7">RNA polymerase sigma-70 factor, ECF subfamily</fullName>
    </submittedName>
</protein>
<dbReference type="InterPro" id="IPR007627">
    <property type="entry name" value="RNA_pol_sigma70_r2"/>
</dbReference>
<organism evidence="7 8">
    <name type="scientific">Spirosoma endophyticum</name>
    <dbReference type="NCBI Taxonomy" id="662367"/>
    <lineage>
        <taxon>Bacteria</taxon>
        <taxon>Pseudomonadati</taxon>
        <taxon>Bacteroidota</taxon>
        <taxon>Cytophagia</taxon>
        <taxon>Cytophagales</taxon>
        <taxon>Cytophagaceae</taxon>
        <taxon>Spirosoma</taxon>
    </lineage>
</organism>
<evidence type="ECO:0000256" key="4">
    <source>
        <dbReference type="ARBA" id="ARBA00023163"/>
    </source>
</evidence>
<dbReference type="OrthoDB" id="1524077at2"/>
<dbReference type="Proteomes" id="UP000198598">
    <property type="component" value="Unassembled WGS sequence"/>
</dbReference>
<evidence type="ECO:0000259" key="6">
    <source>
        <dbReference type="Pfam" id="PF08281"/>
    </source>
</evidence>
<keyword evidence="8" id="KW-1185">Reference proteome</keyword>
<name>A0A1I1ETA9_9BACT</name>
<accession>A0A1I1ETA9</accession>
<dbReference type="Gene3D" id="1.10.10.10">
    <property type="entry name" value="Winged helix-like DNA-binding domain superfamily/Winged helix DNA-binding domain"/>
    <property type="match status" value="1"/>
</dbReference>
<sequence length="222" mass="25362">MVFWQSLRISTAIAYNPFCVPLLRHTMGVLRKMYATISGPEATPDALDLDSLFKEFYDRLVYFSQQIVRDQAQAQDIAQDAFIKYWQERAFVLANNVAVKNYLYSTVRNASLNVIRHAKVVDDYRLQQGTSEPEEATIMDAIISSEVIAEIHAAINALPESYRVISVMSYLEGKKNQEIADELSMSINTVKKQKHRALELLKLHLSPELFALLITWNVLHIV</sequence>
<dbReference type="GO" id="GO:0016987">
    <property type="term" value="F:sigma factor activity"/>
    <property type="evidence" value="ECO:0007669"/>
    <property type="project" value="UniProtKB-KW"/>
</dbReference>
<gene>
    <name evidence="7" type="ORF">SAMN05216167_10157</name>
</gene>
<dbReference type="GO" id="GO:0006352">
    <property type="term" value="P:DNA-templated transcription initiation"/>
    <property type="evidence" value="ECO:0007669"/>
    <property type="project" value="InterPro"/>
</dbReference>
<evidence type="ECO:0000259" key="5">
    <source>
        <dbReference type="Pfam" id="PF04542"/>
    </source>
</evidence>
<dbReference type="InterPro" id="IPR013325">
    <property type="entry name" value="RNA_pol_sigma_r2"/>
</dbReference>
<dbReference type="SUPFAM" id="SSF88946">
    <property type="entry name" value="Sigma2 domain of RNA polymerase sigma factors"/>
    <property type="match status" value="1"/>
</dbReference>
<dbReference type="GO" id="GO:0003677">
    <property type="term" value="F:DNA binding"/>
    <property type="evidence" value="ECO:0007669"/>
    <property type="project" value="InterPro"/>
</dbReference>
<keyword evidence="3" id="KW-0731">Sigma factor</keyword>
<dbReference type="STRING" id="662367.SAMN05216167_10157"/>
<dbReference type="PANTHER" id="PTHR43133">
    <property type="entry name" value="RNA POLYMERASE ECF-TYPE SIGMA FACTO"/>
    <property type="match status" value="1"/>
</dbReference>
<dbReference type="InterPro" id="IPR036388">
    <property type="entry name" value="WH-like_DNA-bd_sf"/>
</dbReference>
<dbReference type="InterPro" id="IPR039425">
    <property type="entry name" value="RNA_pol_sigma-70-like"/>
</dbReference>
<dbReference type="NCBIfam" id="TIGR02937">
    <property type="entry name" value="sigma70-ECF"/>
    <property type="match status" value="1"/>
</dbReference>
<dbReference type="PANTHER" id="PTHR43133:SF46">
    <property type="entry name" value="RNA POLYMERASE SIGMA-70 FACTOR ECF SUBFAMILY"/>
    <property type="match status" value="1"/>
</dbReference>
<evidence type="ECO:0000256" key="3">
    <source>
        <dbReference type="ARBA" id="ARBA00023082"/>
    </source>
</evidence>
<dbReference type="InterPro" id="IPR014284">
    <property type="entry name" value="RNA_pol_sigma-70_dom"/>
</dbReference>
<proteinExistence type="inferred from homology"/>
<evidence type="ECO:0000313" key="7">
    <source>
        <dbReference type="EMBL" id="SFB90379.1"/>
    </source>
</evidence>